<dbReference type="EnsemblMetazoa" id="CapteT187894">
    <property type="protein sequence ID" value="CapteP187894"/>
    <property type="gene ID" value="CapteG187894"/>
</dbReference>
<feature type="compositionally biased region" description="Low complexity" evidence="5">
    <location>
        <begin position="203"/>
        <end position="223"/>
    </location>
</feature>
<dbReference type="InterPro" id="IPR048589">
    <property type="entry name" value="SAMD1-like_WH"/>
</dbReference>
<dbReference type="GO" id="GO:0006325">
    <property type="term" value="P:chromatin organization"/>
    <property type="evidence" value="ECO:0007669"/>
    <property type="project" value="UniProtKB-KW"/>
</dbReference>
<feature type="domain" description="SAMD1-like winged helix (WH)" evidence="6">
    <location>
        <begin position="1"/>
        <end position="74"/>
    </location>
</feature>
<keyword evidence="4" id="KW-0539">Nucleus</keyword>
<proteinExistence type="predicted"/>
<dbReference type="PROSITE" id="PS52014">
    <property type="entry name" value="SAMD1_WH"/>
    <property type="match status" value="1"/>
</dbReference>
<dbReference type="STRING" id="283909.R7VC24"/>
<reference evidence="7 9" key="2">
    <citation type="journal article" date="2013" name="Nature">
        <title>Insights into bilaterian evolution from three spiralian genomes.</title>
        <authorList>
            <person name="Simakov O."/>
            <person name="Marletaz F."/>
            <person name="Cho S.J."/>
            <person name="Edsinger-Gonzales E."/>
            <person name="Havlak P."/>
            <person name="Hellsten U."/>
            <person name="Kuo D.H."/>
            <person name="Larsson T."/>
            <person name="Lv J."/>
            <person name="Arendt D."/>
            <person name="Savage R."/>
            <person name="Osoegawa K."/>
            <person name="de Jong P."/>
            <person name="Grimwood J."/>
            <person name="Chapman J.A."/>
            <person name="Shapiro H."/>
            <person name="Aerts A."/>
            <person name="Otillar R.P."/>
            <person name="Terry A.Y."/>
            <person name="Boore J.L."/>
            <person name="Grigoriev I.V."/>
            <person name="Lindberg D.R."/>
            <person name="Seaver E.C."/>
            <person name="Weisblat D.A."/>
            <person name="Putnam N.H."/>
            <person name="Rokhsar D.S."/>
        </authorList>
    </citation>
    <scope>NUCLEOTIDE SEQUENCE</scope>
    <source>
        <strain evidence="7 9">I ESC-2004</strain>
    </source>
</reference>
<dbReference type="HOGENOM" id="CLU_744417_0_0_1"/>
<accession>R7VC24</accession>
<keyword evidence="3" id="KW-0156">Chromatin regulator</keyword>
<evidence type="ECO:0000313" key="9">
    <source>
        <dbReference type="Proteomes" id="UP000014760"/>
    </source>
</evidence>
<evidence type="ECO:0000256" key="5">
    <source>
        <dbReference type="SAM" id="MobiDB-lite"/>
    </source>
</evidence>
<gene>
    <name evidence="7" type="ORF">CAPTEDRAFT_187894</name>
</gene>
<dbReference type="EMBL" id="AMQN01005202">
    <property type="status" value="NOT_ANNOTATED_CDS"/>
    <property type="molecule type" value="Genomic_DNA"/>
</dbReference>
<dbReference type="Pfam" id="PF21524">
    <property type="entry name" value="SAMD1_WH"/>
    <property type="match status" value="1"/>
</dbReference>
<name>R7VC24_CAPTE</name>
<evidence type="ECO:0000256" key="2">
    <source>
        <dbReference type="ARBA" id="ARBA00022553"/>
    </source>
</evidence>
<dbReference type="GO" id="GO:0005634">
    <property type="term" value="C:nucleus"/>
    <property type="evidence" value="ECO:0007669"/>
    <property type="project" value="UniProtKB-SubCell"/>
</dbReference>
<keyword evidence="2" id="KW-0597">Phosphoprotein</keyword>
<evidence type="ECO:0000259" key="6">
    <source>
        <dbReference type="PROSITE" id="PS52014"/>
    </source>
</evidence>
<reference evidence="9" key="1">
    <citation type="submission" date="2012-12" db="EMBL/GenBank/DDBJ databases">
        <authorList>
            <person name="Hellsten U."/>
            <person name="Grimwood J."/>
            <person name="Chapman J.A."/>
            <person name="Shapiro H."/>
            <person name="Aerts A."/>
            <person name="Otillar R.P."/>
            <person name="Terry A.Y."/>
            <person name="Boore J.L."/>
            <person name="Simakov O."/>
            <person name="Marletaz F."/>
            <person name="Cho S.-J."/>
            <person name="Edsinger-Gonzales E."/>
            <person name="Havlak P."/>
            <person name="Kuo D.-H."/>
            <person name="Larsson T."/>
            <person name="Lv J."/>
            <person name="Arendt D."/>
            <person name="Savage R."/>
            <person name="Osoegawa K."/>
            <person name="de Jong P."/>
            <person name="Lindberg D.R."/>
            <person name="Seaver E.C."/>
            <person name="Weisblat D.A."/>
            <person name="Putnam N.H."/>
            <person name="Grigoriev I.V."/>
            <person name="Rokhsar D.S."/>
        </authorList>
    </citation>
    <scope>NUCLEOTIDE SEQUENCE</scope>
    <source>
        <strain evidence="9">I ESC-2004</strain>
    </source>
</reference>
<evidence type="ECO:0000256" key="4">
    <source>
        <dbReference type="ARBA" id="ARBA00023242"/>
    </source>
</evidence>
<reference evidence="8" key="3">
    <citation type="submission" date="2015-06" db="UniProtKB">
        <authorList>
            <consortium name="EnsemblMetazoa"/>
        </authorList>
    </citation>
    <scope>IDENTIFICATION</scope>
</reference>
<dbReference type="GO" id="GO:0003677">
    <property type="term" value="F:DNA binding"/>
    <property type="evidence" value="ECO:0007669"/>
    <property type="project" value="InterPro"/>
</dbReference>
<keyword evidence="9" id="KW-1185">Reference proteome</keyword>
<organism evidence="7">
    <name type="scientific">Capitella teleta</name>
    <name type="common">Polychaete worm</name>
    <dbReference type="NCBI Taxonomy" id="283909"/>
    <lineage>
        <taxon>Eukaryota</taxon>
        <taxon>Metazoa</taxon>
        <taxon>Spiralia</taxon>
        <taxon>Lophotrochozoa</taxon>
        <taxon>Annelida</taxon>
        <taxon>Polychaeta</taxon>
        <taxon>Sedentaria</taxon>
        <taxon>Scolecida</taxon>
        <taxon>Capitellidae</taxon>
        <taxon>Capitella</taxon>
    </lineage>
</organism>
<dbReference type="EMBL" id="KB295394">
    <property type="protein sequence ID" value="ELU13215.1"/>
    <property type="molecule type" value="Genomic_DNA"/>
</dbReference>
<dbReference type="AlphaFoldDB" id="R7VC24"/>
<evidence type="ECO:0000256" key="1">
    <source>
        <dbReference type="ARBA" id="ARBA00004123"/>
    </source>
</evidence>
<sequence length="372" mass="41114">MVDIPLKDALLETIDSLKKRKARPDIERICHMLRRKRGISSADTKEALQKLVDAAVVVKVDYKGNTSYRNVAKWKKWGSRYCLNPFTTSSRVFAAVKTISEMQVRDGIAKTIFNPEGSLQDTDEADLAGATLVQITDWLKDVHPDLDLTRPPIDIMVEREVDVGHLDRLQDGRLVAWIPPQPKSPEHLSVKPKAGQKAKKSKSVAGRRSPTSSASTSSDLSGPSAISLVDQLSLLQAEQIKPDPDQPMDLSPTAQIKRKGAKRRRSFIFCRIHACDAASAIYSRRSRLFGKRTVTAAESIDQQSHALLRGGGRRQHAGGDLRRGGGRSELRVERGLDRRPLYVRASLSVGAANALMSHRLPVRIDSSSGMFD</sequence>
<evidence type="ECO:0000256" key="3">
    <source>
        <dbReference type="ARBA" id="ARBA00022853"/>
    </source>
</evidence>
<evidence type="ECO:0000313" key="7">
    <source>
        <dbReference type="EMBL" id="ELU13215.1"/>
    </source>
</evidence>
<evidence type="ECO:0000313" key="8">
    <source>
        <dbReference type="EnsemblMetazoa" id="CapteP187894"/>
    </source>
</evidence>
<protein>
    <recommendedName>
        <fullName evidence="6">SAMD1-like winged helix (WH) domain-containing protein</fullName>
    </recommendedName>
</protein>
<dbReference type="Proteomes" id="UP000014760">
    <property type="component" value="Unassembled WGS sequence"/>
</dbReference>
<comment type="subcellular location">
    <subcellularLocation>
        <location evidence="1">Nucleus</location>
    </subcellularLocation>
</comment>
<feature type="region of interest" description="Disordered" evidence="5">
    <location>
        <begin position="177"/>
        <end position="223"/>
    </location>
</feature>
<dbReference type="OrthoDB" id="10004495at2759"/>